<dbReference type="GO" id="GO:0035082">
    <property type="term" value="P:axoneme assembly"/>
    <property type="evidence" value="ECO:0007669"/>
    <property type="project" value="TreeGrafter"/>
</dbReference>
<feature type="compositionally biased region" description="Basic and acidic residues" evidence="1">
    <location>
        <begin position="1026"/>
        <end position="1047"/>
    </location>
</feature>
<dbReference type="PANTHER" id="PTHR23005">
    <property type="entry name" value="RETINITIS PIGMENTOSA 1 PROTEIN"/>
    <property type="match status" value="1"/>
</dbReference>
<feature type="compositionally biased region" description="Polar residues" evidence="1">
    <location>
        <begin position="537"/>
        <end position="547"/>
    </location>
</feature>
<organism evidence="2 3">
    <name type="scientific">Chiloscyllium punctatum</name>
    <name type="common">Brownbanded bambooshark</name>
    <name type="synonym">Hemiscyllium punctatum</name>
    <dbReference type="NCBI Taxonomy" id="137246"/>
    <lineage>
        <taxon>Eukaryota</taxon>
        <taxon>Metazoa</taxon>
        <taxon>Chordata</taxon>
        <taxon>Craniata</taxon>
        <taxon>Vertebrata</taxon>
        <taxon>Chondrichthyes</taxon>
        <taxon>Elasmobranchii</taxon>
        <taxon>Galeomorphii</taxon>
        <taxon>Galeoidea</taxon>
        <taxon>Orectolobiformes</taxon>
        <taxon>Hemiscylliidae</taxon>
        <taxon>Chiloscyllium</taxon>
    </lineage>
</organism>
<evidence type="ECO:0008006" key="4">
    <source>
        <dbReference type="Google" id="ProtNLM"/>
    </source>
</evidence>
<feature type="region of interest" description="Disordered" evidence="1">
    <location>
        <begin position="1012"/>
        <end position="1047"/>
    </location>
</feature>
<dbReference type="GO" id="GO:0005930">
    <property type="term" value="C:axoneme"/>
    <property type="evidence" value="ECO:0007669"/>
    <property type="project" value="TreeGrafter"/>
</dbReference>
<feature type="compositionally biased region" description="Low complexity" evidence="1">
    <location>
        <begin position="1016"/>
        <end position="1025"/>
    </location>
</feature>
<protein>
    <recommendedName>
        <fullName evidence="4">Retinitis pigmentosa 1-like 1 protein</fullName>
    </recommendedName>
</protein>
<feature type="compositionally biased region" description="Low complexity" evidence="1">
    <location>
        <begin position="1135"/>
        <end position="1146"/>
    </location>
</feature>
<feature type="compositionally biased region" description="Polar residues" evidence="1">
    <location>
        <begin position="27"/>
        <end position="60"/>
    </location>
</feature>
<feature type="compositionally biased region" description="Low complexity" evidence="1">
    <location>
        <begin position="376"/>
        <end position="385"/>
    </location>
</feature>
<feature type="compositionally biased region" description="Basic and acidic residues" evidence="1">
    <location>
        <begin position="481"/>
        <end position="494"/>
    </location>
</feature>
<feature type="compositionally biased region" description="Basic residues" evidence="1">
    <location>
        <begin position="86"/>
        <end position="95"/>
    </location>
</feature>
<gene>
    <name evidence="2" type="ORF">chiPu_0009494</name>
</gene>
<evidence type="ECO:0000313" key="3">
    <source>
        <dbReference type="Proteomes" id="UP000287033"/>
    </source>
</evidence>
<dbReference type="EMBL" id="BEZZ01000338">
    <property type="protein sequence ID" value="GCC31040.1"/>
    <property type="molecule type" value="Genomic_DNA"/>
</dbReference>
<proteinExistence type="predicted"/>
<keyword evidence="3" id="KW-1185">Reference proteome</keyword>
<accession>A0A401SKX9</accession>
<comment type="caution">
    <text evidence="2">The sequence shown here is derived from an EMBL/GenBank/DDBJ whole genome shotgun (WGS) entry which is preliminary data.</text>
</comment>
<feature type="compositionally biased region" description="Polar residues" evidence="1">
    <location>
        <begin position="1176"/>
        <end position="1190"/>
    </location>
</feature>
<evidence type="ECO:0000256" key="1">
    <source>
        <dbReference type="SAM" id="MobiDB-lite"/>
    </source>
</evidence>
<feature type="region of interest" description="Disordered" evidence="1">
    <location>
        <begin position="23"/>
        <end position="103"/>
    </location>
</feature>
<feature type="region of interest" description="Disordered" evidence="1">
    <location>
        <begin position="712"/>
        <end position="734"/>
    </location>
</feature>
<dbReference type="STRING" id="137246.A0A401SKX9"/>
<dbReference type="OrthoDB" id="1738954at2759"/>
<dbReference type="PANTHER" id="PTHR23005:SF3">
    <property type="entry name" value="RETINITIS PIGMENTOSA 1-LIKE 1 PROTEIN"/>
    <property type="match status" value="1"/>
</dbReference>
<reference evidence="2 3" key="1">
    <citation type="journal article" date="2018" name="Nat. Ecol. Evol.">
        <title>Shark genomes provide insights into elasmobranch evolution and the origin of vertebrates.</title>
        <authorList>
            <person name="Hara Y"/>
            <person name="Yamaguchi K"/>
            <person name="Onimaru K"/>
            <person name="Kadota M"/>
            <person name="Koyanagi M"/>
            <person name="Keeley SD"/>
            <person name="Tatsumi K"/>
            <person name="Tanaka K"/>
            <person name="Motone F"/>
            <person name="Kageyama Y"/>
            <person name="Nozu R"/>
            <person name="Adachi N"/>
            <person name="Nishimura O"/>
            <person name="Nakagawa R"/>
            <person name="Tanegashima C"/>
            <person name="Kiyatake I"/>
            <person name="Matsumoto R"/>
            <person name="Murakumo K"/>
            <person name="Nishida K"/>
            <person name="Terakita A"/>
            <person name="Kuratani S"/>
            <person name="Sato K"/>
            <person name="Hyodo S Kuraku.S."/>
        </authorList>
    </citation>
    <scope>NUCLEOTIDE SEQUENCE [LARGE SCALE GENOMIC DNA]</scope>
</reference>
<name>A0A401SKX9_CHIPU</name>
<feature type="region of interest" description="Disordered" evidence="1">
    <location>
        <begin position="451"/>
        <end position="568"/>
    </location>
</feature>
<feature type="region of interest" description="Disordered" evidence="1">
    <location>
        <begin position="363"/>
        <end position="395"/>
    </location>
</feature>
<dbReference type="AlphaFoldDB" id="A0A401SKX9"/>
<evidence type="ECO:0000313" key="2">
    <source>
        <dbReference type="EMBL" id="GCC31040.1"/>
    </source>
</evidence>
<feature type="region of interest" description="Disordered" evidence="1">
    <location>
        <begin position="1132"/>
        <end position="1208"/>
    </location>
</feature>
<dbReference type="Proteomes" id="UP000287033">
    <property type="component" value="Unassembled WGS sequence"/>
</dbReference>
<feature type="compositionally biased region" description="Polar residues" evidence="1">
    <location>
        <begin position="454"/>
        <end position="467"/>
    </location>
</feature>
<sequence length="1208" mass="135972">MPLSFAQRGNVCGKTTKQILLDPALKTKSSTTIDKVSSQKPPSSRLTTSTSNPSEKSTTNKPHKVNSDSDRNSAEVNSNGKCKDKNNKKKNKNKNSTRPSALSYEKHGLIPTVLPNASFEDIVHEWLKKIPSENMLMKYDNTEEFQDKCEKSAIEVMPEEPKSDTEAITILEEKPYGLETTVNDQKSKEKNDQKSKEINDLTMVWLENTARQVSEDKSSSQEMVKELDVLQSKPMNFSCSVPDMSNQLHENILLYNMHSPVETIKGLLSSRQRIKLERSSSLPSLNRTFERNLSHSAKSLLRCLASLQFFDKESSNHKNKLNDTNNSAQKELLSILKPLWFTDIMKECEGKFSQTAEKHAKTFKGHTSADDNITPMSSSGVDINSGSGGSGDGSMAGAIDVSQVIEKKKCDLYLNAHTNKKNNVTNQNQLSLMKSSVDETSEICNKQNDKTKEYSISSVDSTKTNASCKKPNLRKSRNAKTKSEDNNSIEERSLSRNSRLTHSDVAPSSPVTPDIACRVQWNSGEQSDNDEDLDENICNNSRQSPEDTNQDTKKQPASAIEGMEPSAGASCDLEKNVHLTKAQDHNENVDEGNFEEKQHVHEKIIEKCENAGIIKSSQQIIHHNCGTQAVIDQEPEPTQRKSFNPDPAWLQKLLKKMEKQFITDYMDAMNEFKIKWNLEVDDRLDQMIEELREDVSKRIRGSIERELRKVQCRAGQIKPSPPNKPRRCESSEQKEQRYKRLKAMHKMQMFSPQSKEAEQQCSTKDISSLISDEVLTFGEMLGDNTNADEQFNIDKFCPCDSCSEKNKAAKCATNPMHTSIPVIKYFDLREILRIKMNKQVKEHISDTDCSEQLLDRELSKHDCAESESMHHVQNKTEHAIQHVEPMPMNQENVVLNNECDNYNLDITLDQAEEKVRSGNHVVGLKLKENDQMSKQINKCPSYIECKSEGGGDSLNIVSGGVLECSKDQESDVYKYENEHKNDKEDSEFIVYETNYTEYNNEMASTATVQSGEQDVENNMSSNNSEPEVKNNRLEESHSIDSQHEYKMSETDIKDIVENLDNDVSESSDEFVKSNVIKNPNERVLVVMNSKVPLEQNDSLAVINCPQHSGSGVPEDSVKEDNVSDNILAYTKEATSSSSNSPGNKSSHQMYPESSSDENTKSICTSPETAEDEKDSGNASNLDADQNASLRNRSKKLGNNEFDDDDLDF</sequence>
<dbReference type="GO" id="GO:0060041">
    <property type="term" value="P:retina development in camera-type eye"/>
    <property type="evidence" value="ECO:0007669"/>
    <property type="project" value="TreeGrafter"/>
</dbReference>
<dbReference type="GO" id="GO:0042461">
    <property type="term" value="P:photoreceptor cell development"/>
    <property type="evidence" value="ECO:0007669"/>
    <property type="project" value="TreeGrafter"/>
</dbReference>
<feature type="compositionally biased region" description="Basic residues" evidence="1">
    <location>
        <begin position="471"/>
        <end position="480"/>
    </location>
</feature>